<keyword evidence="3" id="KW-0238">DNA-binding</keyword>
<evidence type="ECO:0000256" key="1">
    <source>
        <dbReference type="ARBA" id="ARBA00010923"/>
    </source>
</evidence>
<dbReference type="PANTHER" id="PTHR43140:SF1">
    <property type="entry name" value="TYPE I RESTRICTION ENZYME ECOKI SPECIFICITY SUBUNIT"/>
    <property type="match status" value="1"/>
</dbReference>
<accession>A0ABU3Q8T7</accession>
<dbReference type="SUPFAM" id="SSF116734">
    <property type="entry name" value="DNA methylase specificity domain"/>
    <property type="match status" value="2"/>
</dbReference>
<sequence length="602" mass="66738">MSGWDSHRLGDLLLKTATTDPARAPDRSFQYVDVSSVSNVSFTVEATQELLGSEAPSRARRQVAAGDVIFATVRPTLQRIAIIPDHLDGAVCSTGYFVMRPGPRLDRIYLFYWLFSDAFRSEMEKRQRGASYPAVTDGDIRDQVIPLPPLEEQRRIVAVLDEAFAAIATATANAEKNLANAQELFENSTSALLSGSEWQAKPLGEVCAISSKLVDPRLPEFIDLPHVGAGNMEARTGAINGVMTAREEKLISGKFLFDASTVLYSKIRPYLMKACRPDFAGLCSADVYPLTTVAEKLDRDFLFHVLMSREFTAYAEAGSARSGMPKVNRDHLFAYQIRLPAVEIQREIAERIDALADSCARLASFQESKLAAFLSLKRSLLHRAFSGELTSKAAAVVALNDNFATPEFAAKIVAFAYERHVIKNRVRNFGTVKAEKILHMVEAIAGIDLGRQPLREAAGPDDAKHRHATWDWARSQNFFRFNKRSGGGHDFEKLASYSRMIEDARTAIAGTAVEKAIELLVDMDRDFAELIATTYAAWNNLIIDQCAATDGDIVLAARDKWHRDKLRFDPSRFHDAIRFIRSNSIVPDGTAKRVGGQEALLF</sequence>
<dbReference type="InterPro" id="IPR000055">
    <property type="entry name" value="Restrct_endonuc_typeI_TRD"/>
</dbReference>
<dbReference type="Pfam" id="PF01420">
    <property type="entry name" value="Methylase_S"/>
    <property type="match status" value="2"/>
</dbReference>
<feature type="domain" description="Type I restriction modification DNA specificity" evidence="4">
    <location>
        <begin position="196"/>
        <end position="360"/>
    </location>
</feature>
<evidence type="ECO:0000259" key="4">
    <source>
        <dbReference type="Pfam" id="PF01420"/>
    </source>
</evidence>
<gene>
    <name evidence="5" type="ORF">RQX22_12715</name>
</gene>
<name>A0ABU3Q8T7_9SPHN</name>
<dbReference type="GO" id="GO:0004519">
    <property type="term" value="F:endonuclease activity"/>
    <property type="evidence" value="ECO:0007669"/>
    <property type="project" value="UniProtKB-KW"/>
</dbReference>
<keyword evidence="6" id="KW-1185">Reference proteome</keyword>
<dbReference type="CDD" id="cd16961">
    <property type="entry name" value="RMtype1_S_TRD-CR_like"/>
    <property type="match status" value="1"/>
</dbReference>
<dbReference type="RefSeq" id="WP_315726915.1">
    <property type="nucleotide sequence ID" value="NZ_JAVUPU010000006.1"/>
</dbReference>
<keyword evidence="5" id="KW-0540">Nuclease</keyword>
<evidence type="ECO:0000313" key="5">
    <source>
        <dbReference type="EMBL" id="MDT9599816.1"/>
    </source>
</evidence>
<comment type="similarity">
    <text evidence="1">Belongs to the type-I restriction system S methylase family.</text>
</comment>
<comment type="caution">
    <text evidence="5">The sequence shown here is derived from an EMBL/GenBank/DDBJ whole genome shotgun (WGS) entry which is preliminary data.</text>
</comment>
<reference evidence="5 6" key="1">
    <citation type="submission" date="2023-05" db="EMBL/GenBank/DDBJ databases">
        <authorList>
            <person name="Guo Y."/>
        </authorList>
    </citation>
    <scope>NUCLEOTIDE SEQUENCE [LARGE SCALE GENOMIC DNA]</scope>
    <source>
        <strain evidence="5 6">GR2756</strain>
    </source>
</reference>
<dbReference type="PANTHER" id="PTHR43140">
    <property type="entry name" value="TYPE-1 RESTRICTION ENZYME ECOKI SPECIFICITY PROTEIN"/>
    <property type="match status" value="1"/>
</dbReference>
<dbReference type="Proteomes" id="UP001259572">
    <property type="component" value="Unassembled WGS sequence"/>
</dbReference>
<dbReference type="EMBL" id="JAVUPU010000006">
    <property type="protein sequence ID" value="MDT9599816.1"/>
    <property type="molecule type" value="Genomic_DNA"/>
</dbReference>
<feature type="domain" description="Type I restriction modification DNA specificity" evidence="4">
    <location>
        <begin position="1"/>
        <end position="168"/>
    </location>
</feature>
<evidence type="ECO:0000313" key="6">
    <source>
        <dbReference type="Proteomes" id="UP001259572"/>
    </source>
</evidence>
<dbReference type="Gene3D" id="3.90.220.20">
    <property type="entry name" value="DNA methylase specificity domains"/>
    <property type="match status" value="2"/>
</dbReference>
<protein>
    <submittedName>
        <fullName evidence="5">Restriction endonuclease subunit S</fullName>
    </submittedName>
</protein>
<keyword evidence="2" id="KW-0680">Restriction system</keyword>
<dbReference type="InterPro" id="IPR051212">
    <property type="entry name" value="Type-I_RE_S_subunit"/>
</dbReference>
<organism evidence="5 6">
    <name type="scientific">Sphingosinicella rhizophila</name>
    <dbReference type="NCBI Taxonomy" id="3050082"/>
    <lineage>
        <taxon>Bacteria</taxon>
        <taxon>Pseudomonadati</taxon>
        <taxon>Pseudomonadota</taxon>
        <taxon>Alphaproteobacteria</taxon>
        <taxon>Sphingomonadales</taxon>
        <taxon>Sphingosinicellaceae</taxon>
        <taxon>Sphingosinicella</taxon>
    </lineage>
</organism>
<dbReference type="InterPro" id="IPR044946">
    <property type="entry name" value="Restrct_endonuc_typeI_TRD_sf"/>
</dbReference>
<evidence type="ECO:0000256" key="2">
    <source>
        <dbReference type="ARBA" id="ARBA00022747"/>
    </source>
</evidence>
<proteinExistence type="inferred from homology"/>
<keyword evidence="5" id="KW-0255">Endonuclease</keyword>
<evidence type="ECO:0000256" key="3">
    <source>
        <dbReference type="ARBA" id="ARBA00023125"/>
    </source>
</evidence>
<keyword evidence="5" id="KW-0378">Hydrolase</keyword>